<dbReference type="GO" id="GO:0005886">
    <property type="term" value="C:plasma membrane"/>
    <property type="evidence" value="ECO:0007669"/>
    <property type="project" value="UniProtKB-SubCell"/>
</dbReference>
<keyword evidence="6" id="KW-0145">Chemotaxis</keyword>
<dbReference type="RefSeq" id="WP_160198325.1">
    <property type="nucleotide sequence ID" value="NZ_QXXA01000016.1"/>
</dbReference>
<comment type="subcellular location">
    <subcellularLocation>
        <location evidence="1">Cell membrane</location>
        <topology evidence="1">Peripheral membrane protein</topology>
        <orientation evidence="1">Cytoplasmic side</orientation>
    </subcellularLocation>
</comment>
<keyword evidence="4" id="KW-0813">Transport</keyword>
<evidence type="ECO:0000256" key="3">
    <source>
        <dbReference type="ARBA" id="ARBA00020392"/>
    </source>
</evidence>
<evidence type="ECO:0000256" key="2">
    <source>
        <dbReference type="ARBA" id="ARBA00010004"/>
    </source>
</evidence>
<name>A0A845QY09_9CLOT</name>
<evidence type="ECO:0000256" key="9">
    <source>
        <dbReference type="ARBA" id="ARBA00023136"/>
    </source>
</evidence>
<evidence type="ECO:0000313" key="13">
    <source>
        <dbReference type="Proteomes" id="UP000467132"/>
    </source>
</evidence>
<keyword evidence="11" id="KW-0175">Coiled coil</keyword>
<keyword evidence="13" id="KW-1185">Reference proteome</keyword>
<feature type="coiled-coil region" evidence="11">
    <location>
        <begin position="19"/>
        <end position="107"/>
    </location>
</feature>
<sequence length="145" mass="17363">MGNYNYKLQTVLDFKSSIQDQMMLKYSNAKKELENSEKRLNEFLEDKRKIENEKDDLNYIKTIKDLKNYNSYIEQSNYKINNQKKMINEVKKEVNEAKDNLITASKDKKVFEKLKENDYKKHLNLMKKKESITVDEIVTFISCNN</sequence>
<keyword evidence="9" id="KW-0472">Membrane</keyword>
<dbReference type="AlphaFoldDB" id="A0A845QY09"/>
<dbReference type="GO" id="GO:0009288">
    <property type="term" value="C:bacterial-type flagellum"/>
    <property type="evidence" value="ECO:0007669"/>
    <property type="project" value="InterPro"/>
</dbReference>
<comment type="similarity">
    <text evidence="2">Belongs to the FliJ family.</text>
</comment>
<dbReference type="OrthoDB" id="1953767at2"/>
<dbReference type="Gene3D" id="1.10.287.1700">
    <property type="match status" value="1"/>
</dbReference>
<keyword evidence="7" id="KW-1005">Bacterial flagellum biogenesis</keyword>
<keyword evidence="10" id="KW-1006">Bacterial flagellum protein export</keyword>
<organism evidence="12 13">
    <name type="scientific">Senegalia massiliensis</name>
    <dbReference type="NCBI Taxonomy" id="1720316"/>
    <lineage>
        <taxon>Bacteria</taxon>
        <taxon>Bacillati</taxon>
        <taxon>Bacillota</taxon>
        <taxon>Clostridia</taxon>
        <taxon>Eubacteriales</taxon>
        <taxon>Clostridiaceae</taxon>
        <taxon>Senegalia</taxon>
    </lineage>
</organism>
<reference evidence="12 13" key="1">
    <citation type="submission" date="2018-08" db="EMBL/GenBank/DDBJ databases">
        <title>Murine metabolic-syndrome-specific gut microbial biobank.</title>
        <authorList>
            <person name="Liu C."/>
        </authorList>
    </citation>
    <scope>NUCLEOTIDE SEQUENCE [LARGE SCALE GENOMIC DNA]</scope>
    <source>
        <strain evidence="12 13">583</strain>
    </source>
</reference>
<dbReference type="InterPro" id="IPR012823">
    <property type="entry name" value="Flagell_FliJ"/>
</dbReference>
<evidence type="ECO:0000256" key="4">
    <source>
        <dbReference type="ARBA" id="ARBA00022448"/>
    </source>
</evidence>
<dbReference type="GO" id="GO:0071973">
    <property type="term" value="P:bacterial-type flagellum-dependent cell motility"/>
    <property type="evidence" value="ECO:0007669"/>
    <property type="project" value="InterPro"/>
</dbReference>
<comment type="caution">
    <text evidence="12">The sequence shown here is derived from an EMBL/GenBank/DDBJ whole genome shotgun (WGS) entry which is preliminary data.</text>
</comment>
<dbReference type="Pfam" id="PF02050">
    <property type="entry name" value="FliJ"/>
    <property type="match status" value="1"/>
</dbReference>
<evidence type="ECO:0000256" key="11">
    <source>
        <dbReference type="SAM" id="Coils"/>
    </source>
</evidence>
<keyword evidence="12" id="KW-0282">Flagellum</keyword>
<evidence type="ECO:0000256" key="1">
    <source>
        <dbReference type="ARBA" id="ARBA00004413"/>
    </source>
</evidence>
<evidence type="ECO:0000313" key="12">
    <source>
        <dbReference type="EMBL" id="NBI07857.1"/>
    </source>
</evidence>
<evidence type="ECO:0000256" key="10">
    <source>
        <dbReference type="ARBA" id="ARBA00023225"/>
    </source>
</evidence>
<evidence type="ECO:0000256" key="8">
    <source>
        <dbReference type="ARBA" id="ARBA00022927"/>
    </source>
</evidence>
<evidence type="ECO:0000256" key="6">
    <source>
        <dbReference type="ARBA" id="ARBA00022500"/>
    </source>
</evidence>
<evidence type="ECO:0000256" key="5">
    <source>
        <dbReference type="ARBA" id="ARBA00022475"/>
    </source>
</evidence>
<gene>
    <name evidence="12" type="primary">fliJ</name>
    <name evidence="12" type="ORF">D3Z33_13435</name>
</gene>
<evidence type="ECO:0000256" key="7">
    <source>
        <dbReference type="ARBA" id="ARBA00022795"/>
    </source>
</evidence>
<accession>A0A845QY09</accession>
<protein>
    <recommendedName>
        <fullName evidence="3">Flagellar FliJ protein</fullName>
    </recommendedName>
</protein>
<proteinExistence type="inferred from homology"/>
<dbReference type="EMBL" id="QXXA01000016">
    <property type="protein sequence ID" value="NBI07857.1"/>
    <property type="molecule type" value="Genomic_DNA"/>
</dbReference>
<dbReference type="GO" id="GO:0044781">
    <property type="term" value="P:bacterial-type flagellum organization"/>
    <property type="evidence" value="ECO:0007669"/>
    <property type="project" value="UniProtKB-KW"/>
</dbReference>
<keyword evidence="12" id="KW-0966">Cell projection</keyword>
<dbReference type="GO" id="GO:0015031">
    <property type="term" value="P:protein transport"/>
    <property type="evidence" value="ECO:0007669"/>
    <property type="project" value="UniProtKB-KW"/>
</dbReference>
<keyword evidence="5" id="KW-1003">Cell membrane</keyword>
<keyword evidence="12" id="KW-0969">Cilium</keyword>
<dbReference type="GO" id="GO:0006935">
    <property type="term" value="P:chemotaxis"/>
    <property type="evidence" value="ECO:0007669"/>
    <property type="project" value="UniProtKB-KW"/>
</dbReference>
<dbReference type="InterPro" id="IPR053716">
    <property type="entry name" value="Flag_assembly_chemotaxis_eff"/>
</dbReference>
<dbReference type="NCBIfam" id="TIGR02473">
    <property type="entry name" value="flagell_FliJ"/>
    <property type="match status" value="1"/>
</dbReference>
<dbReference type="Proteomes" id="UP000467132">
    <property type="component" value="Unassembled WGS sequence"/>
</dbReference>
<keyword evidence="8" id="KW-0653">Protein transport</keyword>